<evidence type="ECO:0000256" key="4">
    <source>
        <dbReference type="SAM" id="MobiDB-lite"/>
    </source>
</evidence>
<sequence length="442" mass="48948">MNVHKANPESKTMDTKKDSFQLQNQGVGNFERGPRIATRTFVFYCTTSTTSVGKIAKAFGTQYLAVKVGTTTHFEGVNFPIPRCTLITVLGPCAIKVIDRDVTCSFMITETGLEASMNRWAKYKFETVETSSRFCKINIGGKMIEESIRVGKATGLVMPYTEEDMMQQEEMDDLPGVEFINLDSDQVQEQREKLKIGREITRDMIGSALRECGASRSEGRLFGLRSDVTAKLQPVKRVTNRVQGRLEEKPKAPRTPKGPFQLSRQSSEPEAMDASQMARLMREKLVIDTSSSFEDRTESTFLAEKIRERQLLSPVASPSVAAEVELSRKKIDSAGSNSPMSAPPFKLNDTYFELANAIASDSSLPTELLPLDRADPVKLGAFEKLATTFSFSKVGKLPIFNISAHGCEYSYAGYEEVTKAALVISGGNLVVLPVAYLFIIYK</sequence>
<comment type="function">
    <text evidence="1">Single-stranded RNA-binding protein.</text>
</comment>
<evidence type="ECO:0000256" key="2">
    <source>
        <dbReference type="ARBA" id="ARBA00014070"/>
    </source>
</evidence>
<reference evidence="6" key="1">
    <citation type="journal article" date="2017" name="Virus Res.">
        <title>Genomes of viral isolates derived from different mosquitos species.</title>
        <authorList>
            <person name="Sadeghi M."/>
            <person name="Popov V."/>
            <person name="Guzman H."/>
            <person name="Phan T.G."/>
            <person name="Vasilakis N."/>
            <person name="Tesh R."/>
            <person name="Delwart E."/>
        </authorList>
    </citation>
    <scope>NUCLEOTIDE SEQUENCE</scope>
    <source>
        <strain evidence="6">JKT-10087</strain>
    </source>
</reference>
<feature type="region of interest" description="Disordered" evidence="4">
    <location>
        <begin position="241"/>
        <end position="273"/>
    </location>
</feature>
<organism evidence="6">
    <name type="scientific">Yunnan orbivirus</name>
    <dbReference type="NCBI Taxonomy" id="306276"/>
    <lineage>
        <taxon>Viruses</taxon>
        <taxon>Riboviria</taxon>
        <taxon>Orthornavirae</taxon>
        <taxon>Duplornaviricota</taxon>
        <taxon>Resentoviricetes</taxon>
        <taxon>Reovirales</taxon>
        <taxon>Sedoreoviridae</taxon>
        <taxon>Orbivirus</taxon>
        <taxon>Orbivirus yunnanense</taxon>
    </lineage>
</organism>
<keyword evidence="5" id="KW-0812">Transmembrane</keyword>
<evidence type="ECO:0000256" key="3">
    <source>
        <dbReference type="ARBA" id="ARBA00022884"/>
    </source>
</evidence>
<evidence type="ECO:0000256" key="5">
    <source>
        <dbReference type="SAM" id="Phobius"/>
    </source>
</evidence>
<dbReference type="InterPro" id="IPR037194">
    <property type="entry name" value="NS2_N"/>
</dbReference>
<evidence type="ECO:0000313" key="6">
    <source>
        <dbReference type="EMBL" id="QGU18506.1"/>
    </source>
</evidence>
<dbReference type="Pfam" id="PF04514">
    <property type="entry name" value="BTV_NS2"/>
    <property type="match status" value="1"/>
</dbReference>
<keyword evidence="3" id="KW-0694">RNA-binding</keyword>
<evidence type="ECO:0000256" key="1">
    <source>
        <dbReference type="ARBA" id="ARBA00002402"/>
    </source>
</evidence>
<dbReference type="InterPro" id="IPR007602">
    <property type="entry name" value="BTV_NS2"/>
</dbReference>
<dbReference type="SUPFAM" id="SSF110132">
    <property type="entry name" value="BTV NS2-like ssRNA-binding domain"/>
    <property type="match status" value="1"/>
</dbReference>
<feature type="transmembrane region" description="Helical" evidence="5">
    <location>
        <begin position="420"/>
        <end position="441"/>
    </location>
</feature>
<keyword evidence="5" id="KW-1133">Transmembrane helix</keyword>
<name>A0A650F4X9_9REOV</name>
<protein>
    <recommendedName>
        <fullName evidence="2">Non-structural protein NS2</fullName>
    </recommendedName>
</protein>
<accession>A0A650F4X9</accession>
<dbReference type="EMBL" id="MF152996">
    <property type="protein sequence ID" value="QGU18506.1"/>
    <property type="molecule type" value="Genomic_RNA"/>
</dbReference>
<proteinExistence type="predicted"/>
<dbReference type="GO" id="GO:0003723">
    <property type="term" value="F:RNA binding"/>
    <property type="evidence" value="ECO:0007669"/>
    <property type="project" value="UniProtKB-KW"/>
</dbReference>
<keyword evidence="5" id="KW-0472">Membrane</keyword>